<comment type="caution">
    <text evidence="1">The sequence shown here is derived from an EMBL/GenBank/DDBJ whole genome shotgun (WGS) entry which is preliminary data.</text>
</comment>
<name>A0A0W4ZMR9_PNEC8</name>
<organism evidence="1 2">
    <name type="scientific">Pneumocystis carinii (strain B80)</name>
    <name type="common">Rat pneumocystis pneumonia agent</name>
    <name type="synonym">Pneumocystis carinii f. sp. carinii</name>
    <dbReference type="NCBI Taxonomy" id="1408658"/>
    <lineage>
        <taxon>Eukaryota</taxon>
        <taxon>Fungi</taxon>
        <taxon>Dikarya</taxon>
        <taxon>Ascomycota</taxon>
        <taxon>Taphrinomycotina</taxon>
        <taxon>Pneumocystomycetes</taxon>
        <taxon>Pneumocystaceae</taxon>
        <taxon>Pneumocystis</taxon>
    </lineage>
</organism>
<proteinExistence type="predicted"/>
<sequence>MAQLVSLIKRSFENISSKRIISVNWMLLHEFLAFSQSTSNIQNASNFGLKKNWIQVMSSNKFLCFFPIVNHLITDDSFIVNNDITKKS</sequence>
<protein>
    <submittedName>
        <fullName evidence="1">Uncharacterized protein</fullName>
    </submittedName>
</protein>
<dbReference type="EMBL" id="LFVZ01000004">
    <property type="protein sequence ID" value="KTW29651.1"/>
    <property type="molecule type" value="Genomic_DNA"/>
</dbReference>
<dbReference type="GeneID" id="28938344"/>
<dbReference type="AlphaFoldDB" id="A0A0W4ZMR9"/>
<evidence type="ECO:0000313" key="2">
    <source>
        <dbReference type="Proteomes" id="UP000054454"/>
    </source>
</evidence>
<dbReference type="Proteomes" id="UP000054454">
    <property type="component" value="Unassembled WGS sequence"/>
</dbReference>
<dbReference type="OrthoDB" id="302728at2759"/>
<reference evidence="2" key="1">
    <citation type="journal article" date="2016" name="Nat. Commun.">
        <title>Genome analysis of three Pneumocystis species reveals adaptation mechanisms to life exclusively in mammalian hosts.</title>
        <authorList>
            <person name="Ma L."/>
            <person name="Chen Z."/>
            <person name="Huang D.W."/>
            <person name="Kutty G."/>
            <person name="Ishihara M."/>
            <person name="Wang H."/>
            <person name="Abouelleil A."/>
            <person name="Bishop L."/>
            <person name="Davey E."/>
            <person name="Deng R."/>
            <person name="Deng X."/>
            <person name="Fan L."/>
            <person name="Fantoni G."/>
            <person name="Fitzgerald M."/>
            <person name="Gogineni E."/>
            <person name="Goldberg J.M."/>
            <person name="Handley G."/>
            <person name="Hu X."/>
            <person name="Huber C."/>
            <person name="Jiao X."/>
            <person name="Jones K."/>
            <person name="Levin J.Z."/>
            <person name="Liu Y."/>
            <person name="Macdonald P."/>
            <person name="Melnikov A."/>
            <person name="Raley C."/>
            <person name="Sassi M."/>
            <person name="Sherman B.T."/>
            <person name="Song X."/>
            <person name="Sykes S."/>
            <person name="Tran B."/>
            <person name="Walsh L."/>
            <person name="Xia Y."/>
            <person name="Yang J."/>
            <person name="Young S."/>
            <person name="Zeng Q."/>
            <person name="Zheng X."/>
            <person name="Stephens R."/>
            <person name="Nusbaum C."/>
            <person name="Birren B.W."/>
            <person name="Azadi P."/>
            <person name="Lempicki R.A."/>
            <person name="Cuomo C.A."/>
            <person name="Kovacs J.A."/>
        </authorList>
    </citation>
    <scope>NUCLEOTIDE SEQUENCE [LARGE SCALE GENOMIC DNA]</scope>
    <source>
        <strain evidence="2">B80</strain>
    </source>
</reference>
<gene>
    <name evidence="1" type="ORF">T552_04090</name>
</gene>
<accession>A0A0W4ZMR9</accession>
<dbReference type="VEuPathDB" id="FungiDB:T552_04090"/>
<evidence type="ECO:0000313" key="1">
    <source>
        <dbReference type="EMBL" id="KTW29651.1"/>
    </source>
</evidence>
<keyword evidence="2" id="KW-1185">Reference proteome</keyword>
<dbReference type="RefSeq" id="XP_018226638.1">
    <property type="nucleotide sequence ID" value="XM_018372141.1"/>
</dbReference>